<evidence type="ECO:0000313" key="2">
    <source>
        <dbReference type="Proteomes" id="UP000635983"/>
    </source>
</evidence>
<reference evidence="1" key="1">
    <citation type="journal article" date="2014" name="Int. J. Syst. Evol. Microbiol.">
        <title>Complete genome sequence of Corynebacterium casei LMG S-19264T (=DSM 44701T), isolated from a smear-ripened cheese.</title>
        <authorList>
            <consortium name="US DOE Joint Genome Institute (JGI-PGF)"/>
            <person name="Walter F."/>
            <person name="Albersmeier A."/>
            <person name="Kalinowski J."/>
            <person name="Ruckert C."/>
        </authorList>
    </citation>
    <scope>NUCLEOTIDE SEQUENCE</scope>
    <source>
        <strain evidence="1">JCM 30078</strain>
    </source>
</reference>
<dbReference type="AlphaFoldDB" id="A0A917PH81"/>
<keyword evidence="2" id="KW-1185">Reference proteome</keyword>
<gene>
    <name evidence="1" type="ORF">GCM10009304_00690</name>
</gene>
<protein>
    <recommendedName>
        <fullName evidence="3">Dicarboxylate transport</fullName>
    </recommendedName>
</protein>
<sequence length="856" mass="92611">MSAASALAALLVLLLIAYAIAVAGLKRQGIELAWHGLGWASAGPTVDYLAIRQTNAGGEWFIELESLRVGWQTAWLPDDVQVADARIAWTPSAKDSVPDTPAELDIAQLPPLPQWLPEHVNIRHFTAALPCPMGRCQLNGNIQTTHDGAGGPLEVHIQLERAAHTAALDLELTRSLDRVGVVGDLVLDGVTRGRVDTAFELDPMRQRWTGLLDISELREAPWLWEWAKEWLTLPDDRLPPQDMTLAANWRLDLPPGPIDVQRLMAANGSAAVRLTVPTPWPVPGVGSLYGRLDTEWSAADGLWLPRRLDADLLLDEPQGDWLKGIPSGMRPSRLGFSARPLPTAAATAPGVLPVKVDVQVYGPTELRVQGDAQVDTANRSLALDNTRLTAKAASIQWGDVTVLGLDMQLAMDAKLDPDRFTATLNKGSRVQTRELGTADASGGLTLERLDLTATPIHVATGFDTGGGLGALTFNGNVSVRTERFVQSALKPQGWRWQGTVQGDLDRQRLQGTLTGDSGIGIQTDITNRAGQGQSIVLQGNELFFRAGNPIRESLAAWPETLTLGNGRLRWNGNLTLAPGRPLTATLVADGSGIAGIYDRFEFEGMDVKATVSIENDRLSITLPAAQVRELNPGLPIGPLHLAGGYAASLDAPTQGSLHWQRAHLRFAQGQFELAPDQWDLARNTGRTHVRMVGLDLAELLRLYPTEGLTGSGTLDGEMPVRFAGKGPIIENGKVTARSLGGVLSFRSERIRALGSTNPGMKLVADALQDFRYRALNSGVDYAEDGTLQLSLRLEGSNPAIEKGRQINFNINLEEDIPALLTSLQLTDRVSETIQRRVQESLQRRNKPAAPATEVTP</sequence>
<name>A0A917PH81_9PSED</name>
<dbReference type="Pfam" id="PF11739">
    <property type="entry name" value="YdbH-like"/>
    <property type="match status" value="1"/>
</dbReference>
<reference evidence="1" key="2">
    <citation type="submission" date="2020-09" db="EMBL/GenBank/DDBJ databases">
        <authorList>
            <person name="Sun Q."/>
            <person name="Ohkuma M."/>
        </authorList>
    </citation>
    <scope>NUCLEOTIDE SEQUENCE</scope>
    <source>
        <strain evidence="1">JCM 30078</strain>
    </source>
</reference>
<dbReference type="InterPro" id="IPR021730">
    <property type="entry name" value="YdbH"/>
</dbReference>
<organism evidence="1 2">
    <name type="scientific">Pseudomonas matsuisoli</name>
    <dbReference type="NCBI Taxonomy" id="1515666"/>
    <lineage>
        <taxon>Bacteria</taxon>
        <taxon>Pseudomonadati</taxon>
        <taxon>Pseudomonadota</taxon>
        <taxon>Gammaproteobacteria</taxon>
        <taxon>Pseudomonadales</taxon>
        <taxon>Pseudomonadaceae</taxon>
        <taxon>Pseudomonas</taxon>
    </lineage>
</organism>
<dbReference type="RefSeq" id="WP_188981162.1">
    <property type="nucleotide sequence ID" value="NZ_BMPO01000001.1"/>
</dbReference>
<proteinExistence type="predicted"/>
<accession>A0A917PH81</accession>
<dbReference type="EMBL" id="BMPO01000001">
    <property type="protein sequence ID" value="GGJ78645.1"/>
    <property type="molecule type" value="Genomic_DNA"/>
</dbReference>
<comment type="caution">
    <text evidence="1">The sequence shown here is derived from an EMBL/GenBank/DDBJ whole genome shotgun (WGS) entry which is preliminary data.</text>
</comment>
<dbReference type="Proteomes" id="UP000635983">
    <property type="component" value="Unassembled WGS sequence"/>
</dbReference>
<evidence type="ECO:0000313" key="1">
    <source>
        <dbReference type="EMBL" id="GGJ78645.1"/>
    </source>
</evidence>
<evidence type="ECO:0008006" key="3">
    <source>
        <dbReference type="Google" id="ProtNLM"/>
    </source>
</evidence>